<dbReference type="RefSeq" id="WP_097372393.1">
    <property type="nucleotide sequence ID" value="NZ_CP021404.1"/>
</dbReference>
<feature type="region of interest" description="Disordered" evidence="1">
    <location>
        <begin position="1"/>
        <end position="43"/>
    </location>
</feature>
<organism evidence="2 3">
    <name type="scientific">Pacificitalea manganoxidans</name>
    <dbReference type="NCBI Taxonomy" id="1411902"/>
    <lineage>
        <taxon>Bacteria</taxon>
        <taxon>Pseudomonadati</taxon>
        <taxon>Pseudomonadota</taxon>
        <taxon>Alphaproteobacteria</taxon>
        <taxon>Rhodobacterales</taxon>
        <taxon>Paracoccaceae</taxon>
        <taxon>Pacificitalea</taxon>
    </lineage>
</organism>
<gene>
    <name evidence="2" type="ORF">CBW24_01100</name>
</gene>
<dbReference type="Proteomes" id="UP000219050">
    <property type="component" value="Chromosome"/>
</dbReference>
<dbReference type="OrthoDB" id="7160947at2"/>
<feature type="compositionally biased region" description="Gly residues" evidence="1">
    <location>
        <begin position="1"/>
        <end position="29"/>
    </location>
</feature>
<evidence type="ECO:0008006" key="4">
    <source>
        <dbReference type="Google" id="ProtNLM"/>
    </source>
</evidence>
<evidence type="ECO:0000313" key="3">
    <source>
        <dbReference type="Proteomes" id="UP000219050"/>
    </source>
</evidence>
<accession>A0A291LVM3</accession>
<dbReference type="InterPro" id="IPR010593">
    <property type="entry name" value="DUF1159"/>
</dbReference>
<dbReference type="InterPro" id="IPR007922">
    <property type="entry name" value="DciA-like"/>
</dbReference>
<dbReference type="EMBL" id="CP021404">
    <property type="protein sequence ID" value="ATI40741.1"/>
    <property type="molecule type" value="Genomic_DNA"/>
</dbReference>
<evidence type="ECO:0000256" key="1">
    <source>
        <dbReference type="SAM" id="MobiDB-lite"/>
    </source>
</evidence>
<dbReference type="PIRSF" id="PIRSF032064">
    <property type="entry name" value="UCP032064"/>
    <property type="match status" value="1"/>
</dbReference>
<dbReference type="KEGG" id="cmag:CBW24_01100"/>
<protein>
    <recommendedName>
        <fullName evidence="4">RNA-binding protein</fullName>
    </recommendedName>
</protein>
<name>A0A291LVM3_9RHOB</name>
<sequence length="201" mass="21102">MPHPGGSGPRKGGAQGGKAGGKTTGGTGARAGQAPRRSRGFQRTSVLLKDRIKGASQARGFAVTRILTHWAEIVGEQTAAQCRPIDVKYGRNGFGATLSVLTTGAMAPMLQMQEPQIRDKINAVYGYAAISKIRITQTAPTGFAEGQAVFGSTLKRTEKPAPPPAVKVDAARLSDGVENDALRQALQSLAEHVLTRNTNAE</sequence>
<keyword evidence="3" id="KW-1185">Reference proteome</keyword>
<dbReference type="Pfam" id="PF05258">
    <property type="entry name" value="DciA"/>
    <property type="match status" value="1"/>
</dbReference>
<evidence type="ECO:0000313" key="2">
    <source>
        <dbReference type="EMBL" id="ATI40741.1"/>
    </source>
</evidence>
<proteinExistence type="predicted"/>
<reference evidence="2 3" key="1">
    <citation type="submission" date="2017-05" db="EMBL/GenBank/DDBJ databases">
        <title>Comparative genomic and metabolic analysis of manganese-oxidizing mechanisms in Celeribater manganoxidans DY25T: its adaption to the environment of polymetallic nodule.</title>
        <authorList>
            <person name="Wang X."/>
        </authorList>
    </citation>
    <scope>NUCLEOTIDE SEQUENCE [LARGE SCALE GENOMIC DNA]</scope>
    <source>
        <strain evidence="2 3">DY25</strain>
    </source>
</reference>
<dbReference type="AlphaFoldDB" id="A0A291LVM3"/>